<dbReference type="AlphaFoldDB" id="A0A9Q1HL79"/>
<feature type="chain" id="PRO_5040295495" evidence="5">
    <location>
        <begin position="22"/>
        <end position="493"/>
    </location>
</feature>
<dbReference type="InterPro" id="IPR000483">
    <property type="entry name" value="Cys-rich_flank_reg_C"/>
</dbReference>
<dbReference type="SMART" id="SM00082">
    <property type="entry name" value="LRRCT"/>
    <property type="match status" value="1"/>
</dbReference>
<feature type="signal peptide" evidence="5">
    <location>
        <begin position="1"/>
        <end position="21"/>
    </location>
</feature>
<dbReference type="InterPro" id="IPR003591">
    <property type="entry name" value="Leu-rich_rpt_typical-subtyp"/>
</dbReference>
<name>A0A9Q1HL79_HOLLE</name>
<gene>
    <name evidence="7" type="ORF">HOLleu_03171</name>
</gene>
<reference evidence="7" key="1">
    <citation type="submission" date="2021-10" db="EMBL/GenBank/DDBJ databases">
        <title>Tropical sea cucumber genome reveals ecological adaptation and Cuvierian tubules defense mechanism.</title>
        <authorList>
            <person name="Chen T."/>
        </authorList>
    </citation>
    <scope>NUCLEOTIDE SEQUENCE</scope>
    <source>
        <strain evidence="7">Nanhai2018</strain>
        <tissue evidence="7">Muscle</tissue>
    </source>
</reference>
<dbReference type="OrthoDB" id="694479at2759"/>
<evidence type="ECO:0000313" key="7">
    <source>
        <dbReference type="EMBL" id="KAJ8050100.1"/>
    </source>
</evidence>
<evidence type="ECO:0000256" key="4">
    <source>
        <dbReference type="SAM" id="Phobius"/>
    </source>
</evidence>
<keyword evidence="8" id="KW-1185">Reference proteome</keyword>
<evidence type="ECO:0000259" key="6">
    <source>
        <dbReference type="SMART" id="SM00082"/>
    </source>
</evidence>
<feature type="transmembrane region" description="Helical" evidence="4">
    <location>
        <begin position="468"/>
        <end position="489"/>
    </location>
</feature>
<evidence type="ECO:0000256" key="5">
    <source>
        <dbReference type="SAM" id="SignalP"/>
    </source>
</evidence>
<keyword evidence="4" id="KW-0472">Membrane</keyword>
<evidence type="ECO:0000256" key="2">
    <source>
        <dbReference type="ARBA" id="ARBA00022729"/>
    </source>
</evidence>
<keyword evidence="2 5" id="KW-0732">Signal</keyword>
<dbReference type="Pfam" id="PF13855">
    <property type="entry name" value="LRR_8"/>
    <property type="match status" value="2"/>
</dbReference>
<feature type="domain" description="LRRCT" evidence="6">
    <location>
        <begin position="393"/>
        <end position="442"/>
    </location>
</feature>
<organism evidence="7 8">
    <name type="scientific">Holothuria leucospilota</name>
    <name type="common">Black long sea cucumber</name>
    <name type="synonym">Mertensiothuria leucospilota</name>
    <dbReference type="NCBI Taxonomy" id="206669"/>
    <lineage>
        <taxon>Eukaryota</taxon>
        <taxon>Metazoa</taxon>
        <taxon>Echinodermata</taxon>
        <taxon>Eleutherozoa</taxon>
        <taxon>Echinozoa</taxon>
        <taxon>Holothuroidea</taxon>
        <taxon>Aspidochirotacea</taxon>
        <taxon>Aspidochirotida</taxon>
        <taxon>Holothuriidae</taxon>
        <taxon>Holothuria</taxon>
    </lineage>
</organism>
<accession>A0A9Q1HL79</accession>
<comment type="caution">
    <text evidence="7">The sequence shown here is derived from an EMBL/GenBank/DDBJ whole genome shotgun (WGS) entry which is preliminary data.</text>
</comment>
<evidence type="ECO:0000313" key="8">
    <source>
        <dbReference type="Proteomes" id="UP001152320"/>
    </source>
</evidence>
<protein>
    <submittedName>
        <fullName evidence="7">Leucine-rich repeat-containing protein 15</fullName>
    </submittedName>
</protein>
<keyword evidence="4" id="KW-0812">Transmembrane</keyword>
<dbReference type="Proteomes" id="UP001152320">
    <property type="component" value="Chromosome 1"/>
</dbReference>
<dbReference type="InterPro" id="IPR001611">
    <property type="entry name" value="Leu-rich_rpt"/>
</dbReference>
<evidence type="ECO:0000256" key="1">
    <source>
        <dbReference type="ARBA" id="ARBA00022614"/>
    </source>
</evidence>
<keyword evidence="3" id="KW-0677">Repeat</keyword>
<sequence length="493" mass="56230">MSSITLFFIYLINQIFTSCQSCITRFDVYDECEHHLSLGCCTLGTAFVCSGVNVTNADNFADEIPQTCASLTIANTNKSFINDGDWKFLYNLTNLEQMSFNNHKISNLGNLKSIYLKDLVQLKLLSLSHGNLRIFPVEKFTNLLSLKYLSLNCNKLQSIGEGRWNFSLLIDLILSNNRITAVRAEQLKGLETLSKLDLSYNRISYFSSKVLDSMPNLRYLLLLSNRLVHVSDRGQQHTKLIFWGTSSNLFVSLKPFIFNGLKSLRTIDYSRNRIKEPPTVNSTNYVIPILFLSLQFNLIELLSPLFFDHFPELKGINVASNRIRHIEENTFRSVSNLTSIAMHGNQIQTIPQQLFQHLEILDIIELQHNRIQIIHPRVLHSLTTDVQLFIHHNPIVCDCQAISLIQWLSRSAVSRVYFPTCQSPVKLQNRSLYNVQLPESCPNSTLMPASTDVTPTSYRNPPMDQSTFIFIMAAFILVSACVLCVYALYVTHK</sequence>
<dbReference type="InterPro" id="IPR032675">
    <property type="entry name" value="LRR_dom_sf"/>
</dbReference>
<dbReference type="PANTHER" id="PTHR24369:SF210">
    <property type="entry name" value="CHAOPTIN-RELATED"/>
    <property type="match status" value="1"/>
</dbReference>
<dbReference type="SMART" id="SM00369">
    <property type="entry name" value="LRR_TYP"/>
    <property type="match status" value="8"/>
</dbReference>
<dbReference type="EMBL" id="JAIZAY010000001">
    <property type="protein sequence ID" value="KAJ8050100.1"/>
    <property type="molecule type" value="Genomic_DNA"/>
</dbReference>
<evidence type="ECO:0000256" key="3">
    <source>
        <dbReference type="ARBA" id="ARBA00022737"/>
    </source>
</evidence>
<dbReference type="SUPFAM" id="SSF52058">
    <property type="entry name" value="L domain-like"/>
    <property type="match status" value="1"/>
</dbReference>
<dbReference type="Gene3D" id="3.80.10.10">
    <property type="entry name" value="Ribonuclease Inhibitor"/>
    <property type="match status" value="3"/>
</dbReference>
<proteinExistence type="predicted"/>
<keyword evidence="4" id="KW-1133">Transmembrane helix</keyword>
<dbReference type="InterPro" id="IPR050541">
    <property type="entry name" value="LRR_TM_domain-containing"/>
</dbReference>
<keyword evidence="1" id="KW-0433">Leucine-rich repeat</keyword>
<dbReference type="PANTHER" id="PTHR24369">
    <property type="entry name" value="ANTIGEN BSP, PUTATIVE-RELATED"/>
    <property type="match status" value="1"/>
</dbReference>
<dbReference type="GO" id="GO:0005886">
    <property type="term" value="C:plasma membrane"/>
    <property type="evidence" value="ECO:0007669"/>
    <property type="project" value="TreeGrafter"/>
</dbReference>